<dbReference type="GO" id="GO:0004300">
    <property type="term" value="F:enoyl-CoA hydratase activity"/>
    <property type="evidence" value="ECO:0007669"/>
    <property type="project" value="UniProtKB-EC"/>
</dbReference>
<dbReference type="NCBIfam" id="NF006109">
    <property type="entry name" value="PRK08260.1"/>
    <property type="match status" value="1"/>
</dbReference>
<keyword evidence="2" id="KW-0456">Lyase</keyword>
<evidence type="ECO:0000313" key="3">
    <source>
        <dbReference type="Proteomes" id="UP000028547"/>
    </source>
</evidence>
<dbReference type="CDD" id="cd06558">
    <property type="entry name" value="crotonase-like"/>
    <property type="match status" value="1"/>
</dbReference>
<protein>
    <submittedName>
        <fullName evidence="2">Enoyl-CoA hydratase</fullName>
        <ecNumber evidence="2">4.2.1.17</ecNumber>
    </submittedName>
</protein>
<dbReference type="InterPro" id="IPR001753">
    <property type="entry name" value="Enoyl-CoA_hydra/iso"/>
</dbReference>
<organism evidence="2 3">
    <name type="scientific">Archangium violaceum Cb vi76</name>
    <dbReference type="NCBI Taxonomy" id="1406225"/>
    <lineage>
        <taxon>Bacteria</taxon>
        <taxon>Pseudomonadati</taxon>
        <taxon>Myxococcota</taxon>
        <taxon>Myxococcia</taxon>
        <taxon>Myxococcales</taxon>
        <taxon>Cystobacterineae</taxon>
        <taxon>Archangiaceae</taxon>
        <taxon>Archangium</taxon>
    </lineage>
</organism>
<name>A0A084T091_9BACT</name>
<gene>
    <name evidence="2" type="ORF">Q664_04980</name>
</gene>
<dbReference type="Proteomes" id="UP000028547">
    <property type="component" value="Unassembled WGS sequence"/>
</dbReference>
<dbReference type="Pfam" id="PF00378">
    <property type="entry name" value="ECH_1"/>
    <property type="match status" value="1"/>
</dbReference>
<evidence type="ECO:0000313" key="2">
    <source>
        <dbReference type="EMBL" id="KFA94126.1"/>
    </source>
</evidence>
<dbReference type="InterPro" id="IPR029045">
    <property type="entry name" value="ClpP/crotonase-like_dom_sf"/>
</dbReference>
<accession>A0A084T091</accession>
<dbReference type="RefSeq" id="WP_043390311.1">
    <property type="nucleotide sequence ID" value="NZ_JPMI01000026.1"/>
</dbReference>
<evidence type="ECO:0000256" key="1">
    <source>
        <dbReference type="ARBA" id="ARBA00005254"/>
    </source>
</evidence>
<dbReference type="Gene3D" id="3.90.226.10">
    <property type="entry name" value="2-enoyl-CoA Hydratase, Chain A, domain 1"/>
    <property type="match status" value="1"/>
</dbReference>
<sequence>MSYQHIRFSVANRVATLELNRPEARNGFTVTMADELGDALANADANEDVRVVILTGAGKDFCVGADLSGRSFEVSNLEHLERGWIEPATRVTRKMFALRKPVIAAVRGAAVGVGSTMILPADFRLAAKDSRFGFVFSRRGIYPEAGSCWFLPRLVGMGRALDWMVSGRLIQAEEALGAGLVQSLHEPGALLDAAHALARDLVENTAPVSVAVIRQALYRMSALPSPEPAFVLDSQLIASCAQNADAEEGVMSFLQKRPAKFPRTLERDLPTFLPWREQKS</sequence>
<dbReference type="EMBL" id="JPMI01000026">
    <property type="protein sequence ID" value="KFA94126.1"/>
    <property type="molecule type" value="Genomic_DNA"/>
</dbReference>
<dbReference type="AlphaFoldDB" id="A0A084T091"/>
<proteinExistence type="inferred from homology"/>
<reference evidence="2 3" key="1">
    <citation type="submission" date="2014-07" db="EMBL/GenBank/DDBJ databases">
        <title>Draft Genome Sequence of Gephyronic Acid Producer, Cystobacter violaceus Strain Cb vi76.</title>
        <authorList>
            <person name="Stevens D.C."/>
            <person name="Young J."/>
            <person name="Carmichael R."/>
            <person name="Tan J."/>
            <person name="Taylor R.E."/>
        </authorList>
    </citation>
    <scope>NUCLEOTIDE SEQUENCE [LARGE SCALE GENOMIC DNA]</scope>
    <source>
        <strain evidence="2 3">Cb vi76</strain>
    </source>
</reference>
<comment type="similarity">
    <text evidence="1">Belongs to the enoyl-CoA hydratase/isomerase family.</text>
</comment>
<dbReference type="PANTHER" id="PTHR43802">
    <property type="entry name" value="ENOYL-COA HYDRATASE"/>
    <property type="match status" value="1"/>
</dbReference>
<dbReference type="PANTHER" id="PTHR43802:SF1">
    <property type="entry name" value="IP11341P-RELATED"/>
    <property type="match status" value="1"/>
</dbReference>
<dbReference type="EC" id="4.2.1.17" evidence="2"/>
<dbReference type="SUPFAM" id="SSF52096">
    <property type="entry name" value="ClpP/crotonase"/>
    <property type="match status" value="1"/>
</dbReference>
<comment type="caution">
    <text evidence="2">The sequence shown here is derived from an EMBL/GenBank/DDBJ whole genome shotgun (WGS) entry which is preliminary data.</text>
</comment>